<organism evidence="2 3">
    <name type="scientific">Legionella drozanskii LLAP-1</name>
    <dbReference type="NCBI Taxonomy" id="1212489"/>
    <lineage>
        <taxon>Bacteria</taxon>
        <taxon>Pseudomonadati</taxon>
        <taxon>Pseudomonadota</taxon>
        <taxon>Gammaproteobacteria</taxon>
        <taxon>Legionellales</taxon>
        <taxon>Legionellaceae</taxon>
        <taxon>Legionella</taxon>
    </lineage>
</organism>
<protein>
    <submittedName>
        <fullName evidence="2">Dot/Icm T4SS effector</fullName>
    </submittedName>
</protein>
<sequence length="723" mass="83701">MPNNVVSFFFLGTACHRSCYQDALTHFYNKVSEEKTPARLFDGVGSVAANAEEGEKNPTPGLYFYNPETDQKILIAGKTLQKVRDLMHQMQGCLAGEGMDELLLEAILYIEHYINKNGNAPEAINLHGYSRGADTCMRLAHLLYSMYPDVNVNMFLIEHVAGPGRSEDPSSYTIPPNVAKFESATMLHEYKPGFDPQDRDRYVVSNARKTQMSTKVYPGWHGKAMYLTEDENTNHVPRLLHDDFFRFTKETGSLPADAPVPNYKVMHSWTDYTECEAKVLTDKERFTEYVEMQKHWWFYSKGTELNVRRVLIEHRKYVQNLELFVNQEHWELFEKLYPNLSDWFFNNNSQNNENDELVKSELDNLKTNYPKFYHVFCKSCGIKDDKIPEPRKKLLFPYPRLGETLVSDDFSFLQHSILSIINYHVHHRNENTLETRVVISILQEGLKQAKASNSRETATQILQKAISSSSTFLSQSEPRSYMARQLRKLSVGPEQFIDEAMTLFGENARYNRSLHTTQITYLKEIYEKLKDLKKDSSIPTYEKLRQAKIIFREMPLILKQLKKDNYPEYQHTRSLHILSNPPYTYKKLISSINRLSSPGFGELTLAQTMAQRFSAYQKRTEFWKSVHKILSTVCPIKIPPFFSTDSEILAKEIQDKLDKLNKYGLGDNLTALLNVLSDGEKKLHGLYKETGNFIKEELDKIIETCRGEIWPEIDISHAEALRA</sequence>
<accession>A0A0W0SW01</accession>
<reference evidence="2 3" key="1">
    <citation type="submission" date="2015-11" db="EMBL/GenBank/DDBJ databases">
        <title>Genomic analysis of 38 Legionella species identifies large and diverse effector repertoires.</title>
        <authorList>
            <person name="Burstein D."/>
            <person name="Amaro F."/>
            <person name="Zusman T."/>
            <person name="Lifshitz Z."/>
            <person name="Cohen O."/>
            <person name="Gilbert J.A."/>
            <person name="Pupko T."/>
            <person name="Shuman H.A."/>
            <person name="Segal G."/>
        </authorList>
    </citation>
    <scope>NUCLEOTIDE SEQUENCE [LARGE SCALE GENOMIC DNA]</scope>
    <source>
        <strain evidence="2 3">ATCC 700990</strain>
    </source>
</reference>
<evidence type="ECO:0000259" key="1">
    <source>
        <dbReference type="Pfam" id="PF18532"/>
    </source>
</evidence>
<dbReference type="PATRIC" id="fig|1212489.4.peg.1166"/>
<dbReference type="Gene3D" id="1.10.1240.80">
    <property type="match status" value="1"/>
</dbReference>
<evidence type="ECO:0000313" key="3">
    <source>
        <dbReference type="Proteomes" id="UP000054736"/>
    </source>
</evidence>
<dbReference type="STRING" id="1212489.Ldro_1108"/>
<gene>
    <name evidence="2" type="ORF">Ldro_1108</name>
</gene>
<feature type="domain" description="DUF5621" evidence="1">
    <location>
        <begin position="283"/>
        <end position="386"/>
    </location>
</feature>
<dbReference type="OrthoDB" id="5653059at2"/>
<proteinExistence type="predicted"/>
<name>A0A0W0SW01_9GAMM</name>
<evidence type="ECO:0000313" key="2">
    <source>
        <dbReference type="EMBL" id="KTC87489.1"/>
    </source>
</evidence>
<dbReference type="InterPro" id="IPR040945">
    <property type="entry name" value="DUF5621"/>
</dbReference>
<dbReference type="Proteomes" id="UP000054736">
    <property type="component" value="Unassembled WGS sequence"/>
</dbReference>
<dbReference type="EMBL" id="LNXY01000020">
    <property type="protein sequence ID" value="KTC87489.1"/>
    <property type="molecule type" value="Genomic_DNA"/>
</dbReference>
<dbReference type="Pfam" id="PF18532">
    <property type="entry name" value="DUF5621"/>
    <property type="match status" value="1"/>
</dbReference>
<keyword evidence="3" id="KW-1185">Reference proteome</keyword>
<dbReference type="AlphaFoldDB" id="A0A0W0SW01"/>
<comment type="caution">
    <text evidence="2">The sequence shown here is derived from an EMBL/GenBank/DDBJ whole genome shotgun (WGS) entry which is preliminary data.</text>
</comment>
<dbReference type="RefSeq" id="WP_058495422.1">
    <property type="nucleotide sequence ID" value="NZ_CAAAIU010000007.1"/>
</dbReference>